<name>A0A813J2R9_POLGL</name>
<evidence type="ECO:0000313" key="2">
    <source>
        <dbReference type="EMBL" id="CAE8663733.1"/>
    </source>
</evidence>
<evidence type="ECO:0000256" key="1">
    <source>
        <dbReference type="SAM" id="Phobius"/>
    </source>
</evidence>
<feature type="transmembrane region" description="Helical" evidence="1">
    <location>
        <begin position="210"/>
        <end position="234"/>
    </location>
</feature>
<keyword evidence="1" id="KW-0812">Transmembrane</keyword>
<feature type="transmembrane region" description="Helical" evidence="1">
    <location>
        <begin position="118"/>
        <end position="142"/>
    </location>
</feature>
<organism evidence="2 3">
    <name type="scientific">Polarella glacialis</name>
    <name type="common">Dinoflagellate</name>
    <dbReference type="NCBI Taxonomy" id="89957"/>
    <lineage>
        <taxon>Eukaryota</taxon>
        <taxon>Sar</taxon>
        <taxon>Alveolata</taxon>
        <taxon>Dinophyceae</taxon>
        <taxon>Suessiales</taxon>
        <taxon>Suessiaceae</taxon>
        <taxon>Polarella</taxon>
    </lineage>
</organism>
<dbReference type="EMBL" id="CAJNNW010018936">
    <property type="protein sequence ID" value="CAE8663733.1"/>
    <property type="molecule type" value="Genomic_DNA"/>
</dbReference>
<feature type="non-terminal residue" evidence="2">
    <location>
        <position position="1"/>
    </location>
</feature>
<accession>A0A813J2R9</accession>
<sequence length="250" mass="26670">MNIDDLLGNYERLCDVDVGNWGFVHLPVRLVAKARPVALLAPTAVMAPKAKAAAAEPLAAREVALTTAAVVSVYGGALYALHHWAAEPAFPMVAAAASEKFGFWGTLPSAWDHPEPNYVVSGVVGEFWSVLTTIPVAGALLLYEGLRFGYGAKVMFIFVMTCCMYSMAFAAHLTLQKLIFSTTVVAVMSNALLTFAMFSHVLHSSLQSKLVRGSVVLLSEILLVGTVATLPYALEAHGGVWTLFTVQSPG</sequence>
<feature type="transmembrane region" description="Helical" evidence="1">
    <location>
        <begin position="154"/>
        <end position="172"/>
    </location>
</feature>
<evidence type="ECO:0000313" key="3">
    <source>
        <dbReference type="Proteomes" id="UP000626109"/>
    </source>
</evidence>
<proteinExistence type="predicted"/>
<feature type="transmembrane region" description="Helical" evidence="1">
    <location>
        <begin position="178"/>
        <end position="198"/>
    </location>
</feature>
<comment type="caution">
    <text evidence="2">The sequence shown here is derived from an EMBL/GenBank/DDBJ whole genome shotgun (WGS) entry which is preliminary data.</text>
</comment>
<keyword evidence="1" id="KW-0472">Membrane</keyword>
<keyword evidence="1" id="KW-1133">Transmembrane helix</keyword>
<protein>
    <submittedName>
        <fullName evidence="2">Uncharacterized protein</fullName>
    </submittedName>
</protein>
<gene>
    <name evidence="2" type="ORF">PGLA2088_LOCUS15352</name>
</gene>
<reference evidence="2" key="1">
    <citation type="submission" date="2021-02" db="EMBL/GenBank/DDBJ databases">
        <authorList>
            <person name="Dougan E. K."/>
            <person name="Rhodes N."/>
            <person name="Thang M."/>
            <person name="Chan C."/>
        </authorList>
    </citation>
    <scope>NUCLEOTIDE SEQUENCE</scope>
</reference>
<dbReference type="AlphaFoldDB" id="A0A813J2R9"/>
<dbReference type="Proteomes" id="UP000626109">
    <property type="component" value="Unassembled WGS sequence"/>
</dbReference>